<dbReference type="InterPro" id="IPR027417">
    <property type="entry name" value="P-loop_NTPase"/>
</dbReference>
<evidence type="ECO:0000256" key="2">
    <source>
        <dbReference type="ARBA" id="ARBA00023125"/>
    </source>
</evidence>
<dbReference type="SUPFAM" id="SSF46894">
    <property type="entry name" value="C-terminal effector domain of the bipartite response regulators"/>
    <property type="match status" value="1"/>
</dbReference>
<dbReference type="Gene3D" id="1.10.10.10">
    <property type="entry name" value="Winged helix-like DNA-binding domain superfamily/Winged helix DNA-binding domain"/>
    <property type="match status" value="1"/>
</dbReference>
<keyword evidence="2" id="KW-0238">DNA-binding</keyword>
<dbReference type="PANTHER" id="PTHR44688:SF16">
    <property type="entry name" value="DNA-BINDING TRANSCRIPTIONAL ACTIVATOR DEVR_DOSR"/>
    <property type="match status" value="1"/>
</dbReference>
<organism evidence="6 7">
    <name type="scientific">Actinocatenispora thailandica</name>
    <dbReference type="NCBI Taxonomy" id="227318"/>
    <lineage>
        <taxon>Bacteria</taxon>
        <taxon>Bacillati</taxon>
        <taxon>Actinomycetota</taxon>
        <taxon>Actinomycetes</taxon>
        <taxon>Micromonosporales</taxon>
        <taxon>Micromonosporaceae</taxon>
        <taxon>Actinocatenispora</taxon>
    </lineage>
</organism>
<dbReference type="SMART" id="SM00421">
    <property type="entry name" value="HTH_LUXR"/>
    <property type="match status" value="1"/>
</dbReference>
<dbReference type="InterPro" id="IPR011990">
    <property type="entry name" value="TPR-like_helical_dom_sf"/>
</dbReference>
<dbReference type="InterPro" id="IPR016032">
    <property type="entry name" value="Sig_transdc_resp-reg_C-effctor"/>
</dbReference>
<dbReference type="Pfam" id="PF00196">
    <property type="entry name" value="GerE"/>
    <property type="match status" value="1"/>
</dbReference>
<gene>
    <name evidence="6" type="ORF">Athai_47980</name>
</gene>
<keyword evidence="1" id="KW-0805">Transcription regulation</keyword>
<dbReference type="PROSITE" id="PS50043">
    <property type="entry name" value="HTH_LUXR_2"/>
    <property type="match status" value="1"/>
</dbReference>
<dbReference type="PANTHER" id="PTHR44688">
    <property type="entry name" value="DNA-BINDING TRANSCRIPTIONAL ACTIVATOR DEVR_DOSR"/>
    <property type="match status" value="1"/>
</dbReference>
<dbReference type="GO" id="GO:0003677">
    <property type="term" value="F:DNA binding"/>
    <property type="evidence" value="ECO:0007669"/>
    <property type="project" value="UniProtKB-KW"/>
</dbReference>
<dbReference type="InterPro" id="IPR036388">
    <property type="entry name" value="WH-like_DNA-bd_sf"/>
</dbReference>
<dbReference type="CDD" id="cd06170">
    <property type="entry name" value="LuxR_C_like"/>
    <property type="match status" value="1"/>
</dbReference>
<dbReference type="AlphaFoldDB" id="A0A7R7DTC1"/>
<feature type="region of interest" description="Disordered" evidence="4">
    <location>
        <begin position="892"/>
        <end position="915"/>
    </location>
</feature>
<evidence type="ECO:0000256" key="3">
    <source>
        <dbReference type="ARBA" id="ARBA00023163"/>
    </source>
</evidence>
<dbReference type="PRINTS" id="PR00038">
    <property type="entry name" value="HTHLUXR"/>
</dbReference>
<dbReference type="Gene3D" id="1.25.40.10">
    <property type="entry name" value="Tetratricopeptide repeat domain"/>
    <property type="match status" value="1"/>
</dbReference>
<dbReference type="SUPFAM" id="SSF52540">
    <property type="entry name" value="P-loop containing nucleoside triphosphate hydrolases"/>
    <property type="match status" value="1"/>
</dbReference>
<sequence>MTRGGEVRHVAYHRPAGAVLRHPELPVGLPPTVAARVCVPRGPSVRIARPRPERRLTELAVAGTVLVTAGPGEGKTVLVAGWAGSGQAPGRLAWYTLPEADADPVTFWSGVLAAVGRTGVRLGDGRPRLLAPPDGRPDRQVDEILALLYDLSEPLVLVLDGVHTVRDRSVLERLDLLLMQPPPALRLVLLGRTDPRLRLHRLRLDGLLGEIRTPELRFDRTETVRFLRAHGLSFDDAQTARLLVRTGGWAAGLRFAAMSADRADPARGLARFSGATAPVADYLADEVVAPLPPAIRSFLLRTSVVDRVSGSLATALSGRLDSQRLLEGLSADIGLIQTADERGEWFAYHALLREYLYHRLLLEEPDAASATHRRAARWYGEHLAPLPALRHAVSSGDDEEIGRILFTLALPRLMSDEGARLVDEVRPLAANARTAPSLATLTCAAVTDMHRRDFTRAGTRLRQARSLLPDKSGALRHAADVGLSALEAITAGSLGELAAARSAAIRVLAMTGSDSASELPALAEYRALARWRIGRTQLWQGAVSAAYRTLREAAVVAGACRLDLAVLSADAHRAVAEVARGELRTGTRLARSTLASAERDTSGREPYLAAAFLALALAELQQDHPLVAARYLARAGAAADAGADQLMGRAVRVAEARLRVQSGDQSVARRVLVELRDGALPGLLAGWLQGAEIEAELAAGAPEQVIERLDAHRDPGDWDRIWLGWAELALHRPDSARRRIAPLRRSADRGRAVAVEESLITALAAEALRQDGAAVEAVDRALGLACEDRLSHPFRIAGDRLAPLVRRQQRVLGTYAAFADTLFDERIGTTSEPPAEPLTERELTVLRYLPSMSSNDEIAADLHLSVNTVKTHLKSLFRKLAVNNRREAIRQGRVRGLLDPPAATPVPRPGVNDPD</sequence>
<evidence type="ECO:0000313" key="7">
    <source>
        <dbReference type="Proteomes" id="UP000611640"/>
    </source>
</evidence>
<dbReference type="InterPro" id="IPR059106">
    <property type="entry name" value="WHD_MalT"/>
</dbReference>
<evidence type="ECO:0000313" key="6">
    <source>
        <dbReference type="EMBL" id="BCJ37295.1"/>
    </source>
</evidence>
<feature type="domain" description="HTH luxR-type" evidence="5">
    <location>
        <begin position="831"/>
        <end position="896"/>
    </location>
</feature>
<keyword evidence="7" id="KW-1185">Reference proteome</keyword>
<evidence type="ECO:0000256" key="1">
    <source>
        <dbReference type="ARBA" id="ARBA00023015"/>
    </source>
</evidence>
<evidence type="ECO:0000259" key="5">
    <source>
        <dbReference type="PROSITE" id="PS50043"/>
    </source>
</evidence>
<dbReference type="Pfam" id="PF25873">
    <property type="entry name" value="WHD_MalT"/>
    <property type="match status" value="1"/>
</dbReference>
<dbReference type="GO" id="GO:0006355">
    <property type="term" value="P:regulation of DNA-templated transcription"/>
    <property type="evidence" value="ECO:0007669"/>
    <property type="project" value="InterPro"/>
</dbReference>
<proteinExistence type="predicted"/>
<evidence type="ECO:0000256" key="4">
    <source>
        <dbReference type="SAM" id="MobiDB-lite"/>
    </source>
</evidence>
<dbReference type="EMBL" id="AP023355">
    <property type="protein sequence ID" value="BCJ37295.1"/>
    <property type="molecule type" value="Genomic_DNA"/>
</dbReference>
<keyword evidence="3" id="KW-0804">Transcription</keyword>
<dbReference type="InterPro" id="IPR000792">
    <property type="entry name" value="Tscrpt_reg_LuxR_C"/>
</dbReference>
<dbReference type="KEGG" id="atl:Athai_47980"/>
<name>A0A7R7DTC1_9ACTN</name>
<accession>A0A7R7DTC1</accession>
<protein>
    <submittedName>
        <fullName evidence="6">Transcriptional regulator</fullName>
    </submittedName>
</protein>
<reference evidence="6 7" key="1">
    <citation type="submission" date="2020-08" db="EMBL/GenBank/DDBJ databases">
        <title>Whole genome shotgun sequence of Actinocatenispora thailandica NBRC 105041.</title>
        <authorList>
            <person name="Komaki H."/>
            <person name="Tamura T."/>
        </authorList>
    </citation>
    <scope>NUCLEOTIDE SEQUENCE [LARGE SCALE GENOMIC DNA]</scope>
    <source>
        <strain evidence="6 7">NBRC 105041</strain>
    </source>
</reference>
<dbReference type="Proteomes" id="UP000611640">
    <property type="component" value="Chromosome"/>
</dbReference>